<evidence type="ECO:0000313" key="2">
    <source>
        <dbReference type="Proteomes" id="UP000319931"/>
    </source>
</evidence>
<dbReference type="OrthoDB" id="8421534at2"/>
<name>A0A502G206_9SPHN</name>
<dbReference type="AlphaFoldDB" id="A0A502G206"/>
<comment type="caution">
    <text evidence="1">The sequence shown here is derived from an EMBL/GenBank/DDBJ whole genome shotgun (WGS) entry which is preliminary data.</text>
</comment>
<dbReference type="RefSeq" id="WP_140850218.1">
    <property type="nucleotide sequence ID" value="NZ_RCZC01000002.1"/>
</dbReference>
<organism evidence="1 2">
    <name type="scientific">Sphingomonas glacialis</name>
    <dbReference type="NCBI Taxonomy" id="658225"/>
    <lineage>
        <taxon>Bacteria</taxon>
        <taxon>Pseudomonadati</taxon>
        <taxon>Pseudomonadota</taxon>
        <taxon>Alphaproteobacteria</taxon>
        <taxon>Sphingomonadales</taxon>
        <taxon>Sphingomonadaceae</taxon>
        <taxon>Sphingomonas</taxon>
    </lineage>
</organism>
<keyword evidence="2" id="KW-1185">Reference proteome</keyword>
<protein>
    <submittedName>
        <fullName evidence="1">Uncharacterized protein</fullName>
    </submittedName>
</protein>
<evidence type="ECO:0000313" key="1">
    <source>
        <dbReference type="EMBL" id="TPG55083.1"/>
    </source>
</evidence>
<dbReference type="Proteomes" id="UP000319931">
    <property type="component" value="Unassembled WGS sequence"/>
</dbReference>
<reference evidence="1 2" key="1">
    <citation type="journal article" date="2019" name="Environ. Microbiol.">
        <title>Species interactions and distinct microbial communities in high Arctic permafrost affected cryosols are associated with the CH4 and CO2 gas fluxes.</title>
        <authorList>
            <person name="Altshuler I."/>
            <person name="Hamel J."/>
            <person name="Turney S."/>
            <person name="Magnuson E."/>
            <person name="Levesque R."/>
            <person name="Greer C."/>
            <person name="Whyte L.G."/>
        </authorList>
    </citation>
    <scope>NUCLEOTIDE SEQUENCE [LARGE SCALE GENOMIC DNA]</scope>
    <source>
        <strain evidence="1 2">E6.1</strain>
    </source>
</reference>
<gene>
    <name evidence="1" type="ORF">EAH76_10960</name>
</gene>
<dbReference type="EMBL" id="RCZC01000002">
    <property type="protein sequence ID" value="TPG55083.1"/>
    <property type="molecule type" value="Genomic_DNA"/>
</dbReference>
<accession>A0A502G206</accession>
<proteinExistence type="predicted"/>
<sequence length="86" mass="9393">MDDNNKMPGPAGVTPTRAQMAGFDANVCASPFKIAPERNAELLKEVMSGTAWELEFNASLYREDNTFRARPVSKIVEVNYAALASV</sequence>